<feature type="region of interest" description="Disordered" evidence="1">
    <location>
        <begin position="129"/>
        <end position="299"/>
    </location>
</feature>
<feature type="compositionally biased region" description="Pro residues" evidence="1">
    <location>
        <begin position="253"/>
        <end position="262"/>
    </location>
</feature>
<reference evidence="3 4" key="1">
    <citation type="submission" date="2018-04" db="EMBL/GenBank/DDBJ databases">
        <title>Novel actinobacteria from marine sediment.</title>
        <authorList>
            <person name="Ng Z.Y."/>
            <person name="Tan G.Y.A."/>
        </authorList>
    </citation>
    <scope>NUCLEOTIDE SEQUENCE [LARGE SCALE GENOMIC DNA]</scope>
    <source>
        <strain evidence="3 4">TPS81</strain>
    </source>
</reference>
<proteinExistence type="predicted"/>
<sequence length="299" mass="30871">MSNTVRHVIGALVGIAMVPVTVFALGWGQWNLQLAMTRFDYTGGFLGGMAVLLAVGCTLGLLAGSRVSPLTSLLPGLALAFLGVYGSLPAGYSFFNQLIPFDFWWNGVTVYPLLGVLLVAASTPVSRWRSGRRSPKRAGRRAAAPEDRPAAAPVPGSPGPLPDSWVPPVRARTEHAAWPPPAVQVQPGGPVRPVYPGQPNGPGGFAATGPQPAGRPGAPDAAPPPGDAPGWAGSPAARPRPEQDVPHLYGTGPMPPVPPTGPAPGHGTNEPHLYGTGPLPRIPEAPPEPPYGRRPPAEG</sequence>
<feature type="compositionally biased region" description="Low complexity" evidence="1">
    <location>
        <begin position="207"/>
        <end position="220"/>
    </location>
</feature>
<evidence type="ECO:0000256" key="1">
    <source>
        <dbReference type="SAM" id="MobiDB-lite"/>
    </source>
</evidence>
<comment type="caution">
    <text evidence="3">The sequence shown here is derived from an EMBL/GenBank/DDBJ whole genome shotgun (WGS) entry which is preliminary data.</text>
</comment>
<evidence type="ECO:0000313" key="3">
    <source>
        <dbReference type="EMBL" id="RCV60518.1"/>
    </source>
</evidence>
<name>A0A368T8U3_9ACTN</name>
<keyword evidence="4" id="KW-1185">Reference proteome</keyword>
<keyword evidence="2" id="KW-0472">Membrane</keyword>
<gene>
    <name evidence="3" type="ORF">DEF24_06980</name>
</gene>
<feature type="transmembrane region" description="Helical" evidence="2">
    <location>
        <begin position="108"/>
        <end position="128"/>
    </location>
</feature>
<organism evidence="3 4">
    <name type="scientific">Marinitenerispora sediminis</name>
    <dbReference type="NCBI Taxonomy" id="1931232"/>
    <lineage>
        <taxon>Bacteria</taxon>
        <taxon>Bacillati</taxon>
        <taxon>Actinomycetota</taxon>
        <taxon>Actinomycetes</taxon>
        <taxon>Streptosporangiales</taxon>
        <taxon>Nocardiopsidaceae</taxon>
        <taxon>Marinitenerispora</taxon>
    </lineage>
</organism>
<dbReference type="EMBL" id="QEIN01000038">
    <property type="protein sequence ID" value="RCV60518.1"/>
    <property type="molecule type" value="Genomic_DNA"/>
</dbReference>
<feature type="compositionally biased region" description="Basic residues" evidence="1">
    <location>
        <begin position="129"/>
        <end position="140"/>
    </location>
</feature>
<accession>A0A368T8U3</accession>
<dbReference type="RefSeq" id="WP_114396612.1">
    <property type="nucleotide sequence ID" value="NZ_QEIM01000013.1"/>
</dbReference>
<protein>
    <submittedName>
        <fullName evidence="3">Uncharacterized protein</fullName>
    </submittedName>
</protein>
<feature type="compositionally biased region" description="Low complexity" evidence="1">
    <location>
        <begin position="183"/>
        <end position="198"/>
    </location>
</feature>
<keyword evidence="2" id="KW-0812">Transmembrane</keyword>
<dbReference type="AlphaFoldDB" id="A0A368T8U3"/>
<evidence type="ECO:0000313" key="4">
    <source>
        <dbReference type="Proteomes" id="UP000253318"/>
    </source>
</evidence>
<evidence type="ECO:0000256" key="2">
    <source>
        <dbReference type="SAM" id="Phobius"/>
    </source>
</evidence>
<feature type="transmembrane region" description="Helical" evidence="2">
    <location>
        <begin position="7"/>
        <end position="30"/>
    </location>
</feature>
<feature type="compositionally biased region" description="Low complexity" evidence="1">
    <location>
        <begin position="228"/>
        <end position="237"/>
    </location>
</feature>
<feature type="compositionally biased region" description="Pro residues" evidence="1">
    <location>
        <begin position="280"/>
        <end position="299"/>
    </location>
</feature>
<dbReference type="Proteomes" id="UP000253318">
    <property type="component" value="Unassembled WGS sequence"/>
</dbReference>
<feature type="transmembrane region" description="Helical" evidence="2">
    <location>
        <begin position="42"/>
        <end position="63"/>
    </location>
</feature>
<feature type="transmembrane region" description="Helical" evidence="2">
    <location>
        <begin position="70"/>
        <end position="88"/>
    </location>
</feature>
<keyword evidence="2" id="KW-1133">Transmembrane helix</keyword>
<dbReference type="OrthoDB" id="3544501at2"/>